<dbReference type="InterPro" id="IPR036291">
    <property type="entry name" value="NAD(P)-bd_dom_sf"/>
</dbReference>
<accession>A0A9Q4GH16</accession>
<dbReference type="InterPro" id="IPR013752">
    <property type="entry name" value="KPA_reductase"/>
</dbReference>
<dbReference type="InterPro" id="IPR013328">
    <property type="entry name" value="6PGD_dom2"/>
</dbReference>
<dbReference type="Gene3D" id="1.10.1040.10">
    <property type="entry name" value="N-(1-d-carboxylethyl)-l-norvaline Dehydrogenase, domain 2"/>
    <property type="match status" value="1"/>
</dbReference>
<dbReference type="PANTHER" id="PTHR43765">
    <property type="entry name" value="2-DEHYDROPANTOATE 2-REDUCTASE-RELATED"/>
    <property type="match status" value="1"/>
</dbReference>
<dbReference type="GO" id="GO:0008677">
    <property type="term" value="F:2-dehydropantoate 2-reductase activity"/>
    <property type="evidence" value="ECO:0007669"/>
    <property type="project" value="UniProtKB-EC"/>
</dbReference>
<evidence type="ECO:0000256" key="9">
    <source>
        <dbReference type="ARBA" id="ARBA00047506"/>
    </source>
</evidence>
<dbReference type="GO" id="GO:0005737">
    <property type="term" value="C:cytoplasm"/>
    <property type="evidence" value="ECO:0007669"/>
    <property type="project" value="TreeGrafter"/>
</dbReference>
<dbReference type="EMBL" id="RKLV01000007">
    <property type="protein sequence ID" value="MCX2819337.1"/>
    <property type="molecule type" value="Genomic_DNA"/>
</dbReference>
<feature type="domain" description="Ketopantoate reductase N-terminal" evidence="13">
    <location>
        <begin position="16"/>
        <end position="101"/>
    </location>
</feature>
<comment type="function">
    <text evidence="11">Catalyzes the NAD(P)H-dependent reduction of ketopantoate into pantoic acid.</text>
</comment>
<reference evidence="15" key="1">
    <citation type="submission" date="2022-09" db="EMBL/GenBank/DDBJ databases">
        <title>Haloadaptaus new haloarchaeum isolated from saline soil.</title>
        <authorList>
            <person name="Duran-Viseras A."/>
            <person name="Sanchez-Porro C."/>
            <person name="Ventosa A."/>
        </authorList>
    </citation>
    <scope>NUCLEOTIDE SEQUENCE</scope>
    <source>
        <strain evidence="15">F3-133</strain>
    </source>
</reference>
<evidence type="ECO:0000256" key="2">
    <source>
        <dbReference type="ARBA" id="ARBA00007870"/>
    </source>
</evidence>
<dbReference type="InterPro" id="IPR008927">
    <property type="entry name" value="6-PGluconate_DH-like_C_sf"/>
</dbReference>
<comment type="pathway">
    <text evidence="1 12">Cofactor biosynthesis; coenzyme A biosynthesis.</text>
</comment>
<dbReference type="InterPro" id="IPR050838">
    <property type="entry name" value="Ketopantoate_reductase"/>
</dbReference>
<evidence type="ECO:0000313" key="16">
    <source>
        <dbReference type="Proteomes" id="UP001149411"/>
    </source>
</evidence>
<evidence type="ECO:0000256" key="7">
    <source>
        <dbReference type="ARBA" id="ARBA00023002"/>
    </source>
</evidence>
<dbReference type="RefSeq" id="WP_266087517.1">
    <property type="nucleotide sequence ID" value="NZ_RKLV01000007.1"/>
</dbReference>
<dbReference type="InterPro" id="IPR013332">
    <property type="entry name" value="KPR_N"/>
</dbReference>
<evidence type="ECO:0000256" key="4">
    <source>
        <dbReference type="ARBA" id="ARBA00019465"/>
    </source>
</evidence>
<evidence type="ECO:0000256" key="8">
    <source>
        <dbReference type="ARBA" id="ARBA00032024"/>
    </source>
</evidence>
<organism evidence="15 16">
    <name type="scientific">Halorutilus salinus</name>
    <dbReference type="NCBI Taxonomy" id="2487751"/>
    <lineage>
        <taxon>Archaea</taxon>
        <taxon>Methanobacteriati</taxon>
        <taxon>Methanobacteriota</taxon>
        <taxon>Stenosarchaea group</taxon>
        <taxon>Halobacteria</taxon>
        <taxon>Halorutilales</taxon>
        <taxon>Halorutilaceae</taxon>
        <taxon>Halorutilus</taxon>
    </lineage>
</organism>
<dbReference type="GO" id="GO:0015937">
    <property type="term" value="P:coenzyme A biosynthetic process"/>
    <property type="evidence" value="ECO:0007669"/>
    <property type="project" value="UniProtKB-KW"/>
</dbReference>
<dbReference type="GO" id="GO:0015940">
    <property type="term" value="P:pantothenate biosynthetic process"/>
    <property type="evidence" value="ECO:0007669"/>
    <property type="project" value="InterPro"/>
</dbReference>
<evidence type="ECO:0000256" key="10">
    <source>
        <dbReference type="ARBA" id="ARBA00048196"/>
    </source>
</evidence>
<evidence type="ECO:0000256" key="6">
    <source>
        <dbReference type="ARBA" id="ARBA00022993"/>
    </source>
</evidence>
<dbReference type="Proteomes" id="UP001149411">
    <property type="component" value="Unassembled WGS sequence"/>
</dbReference>
<evidence type="ECO:0000256" key="11">
    <source>
        <dbReference type="ARBA" id="ARBA00056765"/>
    </source>
</evidence>
<dbReference type="Pfam" id="PF08546">
    <property type="entry name" value="ApbA_C"/>
    <property type="match status" value="1"/>
</dbReference>
<dbReference type="GO" id="GO:0050661">
    <property type="term" value="F:NADP binding"/>
    <property type="evidence" value="ECO:0007669"/>
    <property type="project" value="TreeGrafter"/>
</dbReference>
<evidence type="ECO:0000313" key="15">
    <source>
        <dbReference type="EMBL" id="MCX2819337.1"/>
    </source>
</evidence>
<evidence type="ECO:0000259" key="14">
    <source>
        <dbReference type="Pfam" id="PF08546"/>
    </source>
</evidence>
<dbReference type="AlphaFoldDB" id="A0A9Q4GH16"/>
<comment type="function">
    <text evidence="12">Catalyzes the NADPH-dependent reduction of ketopantoate into pantoic acid.</text>
</comment>
<name>A0A9Q4GH16_9EURY</name>
<proteinExistence type="inferred from homology"/>
<keyword evidence="16" id="KW-1185">Reference proteome</keyword>
<dbReference type="SUPFAM" id="SSF48179">
    <property type="entry name" value="6-phosphogluconate dehydrogenase C-terminal domain-like"/>
    <property type="match status" value="1"/>
</dbReference>
<dbReference type="SUPFAM" id="SSF51735">
    <property type="entry name" value="NAD(P)-binding Rossmann-fold domains"/>
    <property type="match status" value="1"/>
</dbReference>
<evidence type="ECO:0000256" key="12">
    <source>
        <dbReference type="RuleBase" id="RU362068"/>
    </source>
</evidence>
<evidence type="ECO:0000256" key="5">
    <source>
        <dbReference type="ARBA" id="ARBA00022857"/>
    </source>
</evidence>
<dbReference type="Pfam" id="PF02558">
    <property type="entry name" value="ApbA"/>
    <property type="match status" value="1"/>
</dbReference>
<evidence type="ECO:0000256" key="3">
    <source>
        <dbReference type="ARBA" id="ARBA00013014"/>
    </source>
</evidence>
<dbReference type="EC" id="1.1.1.169" evidence="3 12"/>
<keyword evidence="5 12" id="KW-0521">NADP</keyword>
<keyword evidence="6 12" id="KW-0173">Coenzyme A biosynthesis</keyword>
<dbReference type="PANTHER" id="PTHR43765:SF2">
    <property type="entry name" value="2-DEHYDROPANTOATE 2-REDUCTASE"/>
    <property type="match status" value="1"/>
</dbReference>
<dbReference type="NCBIfam" id="TIGR00745">
    <property type="entry name" value="apbA_panE"/>
    <property type="match status" value="1"/>
</dbReference>
<keyword evidence="7 12" id="KW-0560">Oxidoreductase</keyword>
<comment type="similarity">
    <text evidence="2 12">Belongs to the ketopantoate reductase family.</text>
</comment>
<evidence type="ECO:0000259" key="13">
    <source>
        <dbReference type="Pfam" id="PF02558"/>
    </source>
</evidence>
<comment type="caution">
    <text evidence="15">The sequence shown here is derived from an EMBL/GenBank/DDBJ whole genome shotgun (WGS) entry which is preliminary data.</text>
</comment>
<feature type="domain" description="Ketopantoate reductase C-terminal" evidence="14">
    <location>
        <begin position="128"/>
        <end position="245"/>
    </location>
</feature>
<dbReference type="InterPro" id="IPR003710">
    <property type="entry name" value="ApbA"/>
</dbReference>
<sequence length="249" mass="26206">MRAESPSSRARLFSTQPRSADVTLVTVKSYDTRTAAETLAPVTREGDTVVSLQNGMGNEEVLDGALDATVLGGTATYGANLRVDEGVVVYAGEGHVVVGDYGGGWSHEAERVAGALGGVSSEATDDMDVRLWEKLAVNAGVNPVTALTDARNGEAVEGAGDVIRKTAREVEEVAAEHGVEVEEAPRRAVETARATEGNVSSMLQDVREGRRTEIDALNGYVVESAEGTEASVPANRLLARLVRAVDRTK</sequence>
<evidence type="ECO:0000256" key="1">
    <source>
        <dbReference type="ARBA" id="ARBA00004724"/>
    </source>
</evidence>
<protein>
    <recommendedName>
        <fullName evidence="4 12">2-dehydropantoate 2-reductase</fullName>
        <ecNumber evidence="3 12">1.1.1.169</ecNumber>
    </recommendedName>
    <alternativeName>
        <fullName evidence="8 12">Ketopantoate reductase</fullName>
    </alternativeName>
</protein>
<dbReference type="Gene3D" id="3.40.50.720">
    <property type="entry name" value="NAD(P)-binding Rossmann-like Domain"/>
    <property type="match status" value="1"/>
</dbReference>
<comment type="catalytic activity">
    <reaction evidence="10">
        <text>(R)-pantoate + NAD(+) = 2-dehydropantoate + NADH + H(+)</text>
        <dbReference type="Rhea" id="RHEA:61292"/>
        <dbReference type="ChEBI" id="CHEBI:11561"/>
        <dbReference type="ChEBI" id="CHEBI:15378"/>
        <dbReference type="ChEBI" id="CHEBI:15980"/>
        <dbReference type="ChEBI" id="CHEBI:57540"/>
        <dbReference type="ChEBI" id="CHEBI:57945"/>
    </reaction>
    <physiologicalReaction direction="right-to-left" evidence="10">
        <dbReference type="Rhea" id="RHEA:61294"/>
    </physiologicalReaction>
</comment>
<comment type="catalytic activity">
    <reaction evidence="9">
        <text>(R)-pantoate + NADP(+) = 2-dehydropantoate + NADPH + H(+)</text>
        <dbReference type="Rhea" id="RHEA:16233"/>
        <dbReference type="ChEBI" id="CHEBI:11561"/>
        <dbReference type="ChEBI" id="CHEBI:15378"/>
        <dbReference type="ChEBI" id="CHEBI:15980"/>
        <dbReference type="ChEBI" id="CHEBI:57783"/>
        <dbReference type="ChEBI" id="CHEBI:58349"/>
        <dbReference type="EC" id="1.1.1.169"/>
    </reaction>
    <physiologicalReaction direction="right-to-left" evidence="9">
        <dbReference type="Rhea" id="RHEA:16235"/>
    </physiologicalReaction>
</comment>
<dbReference type="FunFam" id="1.10.1040.10:FF:000017">
    <property type="entry name" value="2-dehydropantoate 2-reductase"/>
    <property type="match status" value="1"/>
</dbReference>
<gene>
    <name evidence="15" type="ORF">EGH25_08225</name>
</gene>